<evidence type="ECO:0000313" key="2">
    <source>
        <dbReference type="EMBL" id="QHT21258.1"/>
    </source>
</evidence>
<proteinExistence type="predicted"/>
<protein>
    <submittedName>
        <fullName evidence="2">Uncharacterized protein</fullName>
    </submittedName>
</protein>
<evidence type="ECO:0000256" key="1">
    <source>
        <dbReference type="SAM" id="MobiDB-lite"/>
    </source>
</evidence>
<dbReference type="AlphaFoldDB" id="A0A6C0DXN3"/>
<feature type="region of interest" description="Disordered" evidence="1">
    <location>
        <begin position="118"/>
        <end position="168"/>
    </location>
</feature>
<reference evidence="2" key="1">
    <citation type="journal article" date="2020" name="Nature">
        <title>Giant virus diversity and host interactions through global metagenomics.</title>
        <authorList>
            <person name="Schulz F."/>
            <person name="Roux S."/>
            <person name="Paez-Espino D."/>
            <person name="Jungbluth S."/>
            <person name="Walsh D.A."/>
            <person name="Denef V.J."/>
            <person name="McMahon K.D."/>
            <person name="Konstantinidis K.T."/>
            <person name="Eloe-Fadrosh E.A."/>
            <person name="Kyrpides N.C."/>
            <person name="Woyke T."/>
        </authorList>
    </citation>
    <scope>NUCLEOTIDE SEQUENCE</scope>
    <source>
        <strain evidence="2">GVMAG-M-3300023174-92</strain>
    </source>
</reference>
<dbReference type="EMBL" id="MN739688">
    <property type="protein sequence ID" value="QHT21258.1"/>
    <property type="molecule type" value="Genomic_DNA"/>
</dbReference>
<organism evidence="2">
    <name type="scientific">viral metagenome</name>
    <dbReference type="NCBI Taxonomy" id="1070528"/>
    <lineage>
        <taxon>unclassified sequences</taxon>
        <taxon>metagenomes</taxon>
        <taxon>organismal metagenomes</taxon>
    </lineage>
</organism>
<accession>A0A6C0DXN3</accession>
<name>A0A6C0DXN3_9ZZZZ</name>
<feature type="compositionally biased region" description="Basic and acidic residues" evidence="1">
    <location>
        <begin position="159"/>
        <end position="168"/>
    </location>
</feature>
<sequence length="206" mass="24246">MSFCKHHPSFPSLCIPHVAGHITEEGIWNLFQPLQLGDIAHIEVVSNRGKKDSRVIIHWNYWYDNRNAEDTRRRLLDGKDFPVFYHPERFWKSYQYLPSQVRRPSSIALKDTRCQEEEKRRKAAAALSRQEEEKRRKAAAALSRQEEEKRRKAAAALSRQEESVELTREEQHTLEVSYMVMMTTVEMHPPPITRTAKKLHAMTHSR</sequence>